<reference evidence="1 2" key="1">
    <citation type="submission" date="2019-02" db="EMBL/GenBank/DDBJ databases">
        <title>Deep-cultivation of Planctomycetes and their phenomic and genomic characterization uncovers novel biology.</title>
        <authorList>
            <person name="Wiegand S."/>
            <person name="Jogler M."/>
            <person name="Boedeker C."/>
            <person name="Pinto D."/>
            <person name="Vollmers J."/>
            <person name="Rivas-Marin E."/>
            <person name="Kohn T."/>
            <person name="Peeters S.H."/>
            <person name="Heuer A."/>
            <person name="Rast P."/>
            <person name="Oberbeckmann S."/>
            <person name="Bunk B."/>
            <person name="Jeske O."/>
            <person name="Meyerdierks A."/>
            <person name="Storesund J.E."/>
            <person name="Kallscheuer N."/>
            <person name="Luecker S."/>
            <person name="Lage O.M."/>
            <person name="Pohl T."/>
            <person name="Merkel B.J."/>
            <person name="Hornburger P."/>
            <person name="Mueller R.-W."/>
            <person name="Bruemmer F."/>
            <person name="Labrenz M."/>
            <person name="Spormann A.M."/>
            <person name="Op den Camp H."/>
            <person name="Overmann J."/>
            <person name="Amann R."/>
            <person name="Jetten M.S.M."/>
            <person name="Mascher T."/>
            <person name="Medema M.H."/>
            <person name="Devos D.P."/>
            <person name="Kaster A.-K."/>
            <person name="Ovreas L."/>
            <person name="Rohde M."/>
            <person name="Galperin M.Y."/>
            <person name="Jogler C."/>
        </authorList>
    </citation>
    <scope>NUCLEOTIDE SEQUENCE [LARGE SCALE GENOMIC DNA]</scope>
    <source>
        <strain evidence="1 2">EC9</strain>
    </source>
</reference>
<evidence type="ECO:0000313" key="2">
    <source>
        <dbReference type="Proteomes" id="UP000319557"/>
    </source>
</evidence>
<organism evidence="1 2">
    <name type="scientific">Rosistilla ulvae</name>
    <dbReference type="NCBI Taxonomy" id="1930277"/>
    <lineage>
        <taxon>Bacteria</taxon>
        <taxon>Pseudomonadati</taxon>
        <taxon>Planctomycetota</taxon>
        <taxon>Planctomycetia</taxon>
        <taxon>Pirellulales</taxon>
        <taxon>Pirellulaceae</taxon>
        <taxon>Rosistilla</taxon>
    </lineage>
</organism>
<accession>A0A517LU92</accession>
<sequence>MNAFVLERLLPTGWRRSGELFWRLEDAMRASQNEISDGARAIRILSVAINPNAIVEQQAPVDAPDLAMT</sequence>
<keyword evidence="2" id="KW-1185">Reference proteome</keyword>
<dbReference type="EMBL" id="CP036261">
    <property type="protein sequence ID" value="QDS86169.1"/>
    <property type="molecule type" value="Genomic_DNA"/>
</dbReference>
<dbReference type="Proteomes" id="UP000319557">
    <property type="component" value="Chromosome"/>
</dbReference>
<gene>
    <name evidence="1" type="ORF">EC9_03280</name>
</gene>
<dbReference type="AlphaFoldDB" id="A0A517LU92"/>
<proteinExistence type="predicted"/>
<name>A0A517LU92_9BACT</name>
<evidence type="ECO:0000313" key="1">
    <source>
        <dbReference type="EMBL" id="QDS86169.1"/>
    </source>
</evidence>
<protein>
    <submittedName>
        <fullName evidence="1">Uncharacterized protein</fullName>
    </submittedName>
</protein>
<dbReference type="KEGG" id="ruv:EC9_03280"/>